<name>A0A4R6IV13_9BACT</name>
<dbReference type="PANTHER" id="PTHR37311:SF1">
    <property type="entry name" value="2-PHOSPHOSULFOLACTATE PHOSPHATASE-RELATED"/>
    <property type="match status" value="1"/>
</dbReference>
<keyword evidence="10" id="KW-1185">Reference proteome</keyword>
<dbReference type="Gene3D" id="3.90.1560.10">
    <property type="entry name" value="ComB-like"/>
    <property type="match status" value="1"/>
</dbReference>
<accession>A0A4R6IV13</accession>
<keyword evidence="5 8" id="KW-0378">Hydrolase</keyword>
<dbReference type="HAMAP" id="MF_00490">
    <property type="entry name" value="ComB"/>
    <property type="match status" value="1"/>
</dbReference>
<evidence type="ECO:0000313" key="9">
    <source>
        <dbReference type="EMBL" id="TDO26473.1"/>
    </source>
</evidence>
<evidence type="ECO:0000256" key="1">
    <source>
        <dbReference type="ARBA" id="ARBA00001946"/>
    </source>
</evidence>
<dbReference type="InterPro" id="IPR005238">
    <property type="entry name" value="ComB-like"/>
</dbReference>
<evidence type="ECO:0000256" key="3">
    <source>
        <dbReference type="ARBA" id="ARBA00012953"/>
    </source>
</evidence>
<dbReference type="Proteomes" id="UP000295741">
    <property type="component" value="Unassembled WGS sequence"/>
</dbReference>
<gene>
    <name evidence="8" type="primary">comB</name>
    <name evidence="9" type="ORF">BC659_1779</name>
</gene>
<dbReference type="EC" id="3.1.3.71" evidence="3 8"/>
<evidence type="ECO:0000256" key="6">
    <source>
        <dbReference type="ARBA" id="ARBA00022842"/>
    </source>
</evidence>
<comment type="catalytic activity">
    <reaction evidence="7 8">
        <text>(2R)-O-phospho-3-sulfolactate + H2O = (2R)-3-sulfolactate + phosphate</text>
        <dbReference type="Rhea" id="RHEA:23416"/>
        <dbReference type="ChEBI" id="CHEBI:15377"/>
        <dbReference type="ChEBI" id="CHEBI:15597"/>
        <dbReference type="ChEBI" id="CHEBI:43474"/>
        <dbReference type="ChEBI" id="CHEBI:58738"/>
        <dbReference type="EC" id="3.1.3.71"/>
    </reaction>
</comment>
<organism evidence="9 10">
    <name type="scientific">Sediminibacterium goheungense</name>
    <dbReference type="NCBI Taxonomy" id="1086393"/>
    <lineage>
        <taxon>Bacteria</taxon>
        <taxon>Pseudomonadati</taxon>
        <taxon>Bacteroidota</taxon>
        <taxon>Chitinophagia</taxon>
        <taxon>Chitinophagales</taxon>
        <taxon>Chitinophagaceae</taxon>
        <taxon>Sediminibacterium</taxon>
    </lineage>
</organism>
<evidence type="ECO:0000256" key="8">
    <source>
        <dbReference type="HAMAP-Rule" id="MF_00490"/>
    </source>
</evidence>
<evidence type="ECO:0000256" key="2">
    <source>
        <dbReference type="ARBA" id="ARBA00009997"/>
    </source>
</evidence>
<evidence type="ECO:0000256" key="5">
    <source>
        <dbReference type="ARBA" id="ARBA00022801"/>
    </source>
</evidence>
<comment type="similarity">
    <text evidence="2 8">Belongs to the ComB family.</text>
</comment>
<reference evidence="9 10" key="1">
    <citation type="submission" date="2019-03" db="EMBL/GenBank/DDBJ databases">
        <title>Genomic Encyclopedia of Archaeal and Bacterial Type Strains, Phase II (KMG-II): from individual species to whole genera.</title>
        <authorList>
            <person name="Goeker M."/>
        </authorList>
    </citation>
    <scope>NUCLEOTIDE SEQUENCE [LARGE SCALE GENOMIC DNA]</scope>
    <source>
        <strain evidence="9 10">DSM 28323</strain>
    </source>
</reference>
<dbReference type="Pfam" id="PF04029">
    <property type="entry name" value="2-ph_phosp"/>
    <property type="match status" value="1"/>
</dbReference>
<keyword evidence="6 8" id="KW-0460">Magnesium</keyword>
<comment type="caution">
    <text evidence="9">The sequence shown here is derived from an EMBL/GenBank/DDBJ whole genome shotgun (WGS) entry which is preliminary data.</text>
</comment>
<proteinExistence type="inferred from homology"/>
<dbReference type="SUPFAM" id="SSF142823">
    <property type="entry name" value="ComB-like"/>
    <property type="match status" value="1"/>
</dbReference>
<dbReference type="GO" id="GO:0050545">
    <property type="term" value="F:sulfopyruvate decarboxylase activity"/>
    <property type="evidence" value="ECO:0007669"/>
    <property type="project" value="TreeGrafter"/>
</dbReference>
<dbReference type="GO" id="GO:0000287">
    <property type="term" value="F:magnesium ion binding"/>
    <property type="evidence" value="ECO:0007669"/>
    <property type="project" value="UniProtKB-UniRule"/>
</dbReference>
<evidence type="ECO:0000313" key="10">
    <source>
        <dbReference type="Proteomes" id="UP000295741"/>
    </source>
</evidence>
<comment type="cofactor">
    <cofactor evidence="1 8">
        <name>Mg(2+)</name>
        <dbReference type="ChEBI" id="CHEBI:18420"/>
    </cofactor>
</comment>
<evidence type="ECO:0000256" key="4">
    <source>
        <dbReference type="ARBA" id="ARBA00021948"/>
    </source>
</evidence>
<dbReference type="InterPro" id="IPR036702">
    <property type="entry name" value="ComB-like_sf"/>
</dbReference>
<protein>
    <recommendedName>
        <fullName evidence="4 8">Probable 2-phosphosulfolactate phosphatase</fullName>
        <ecNumber evidence="3 8">3.1.3.71</ecNumber>
    </recommendedName>
</protein>
<dbReference type="PANTHER" id="PTHR37311">
    <property type="entry name" value="2-PHOSPHOSULFOLACTATE PHOSPHATASE-RELATED"/>
    <property type="match status" value="1"/>
</dbReference>
<dbReference type="GO" id="GO:0050532">
    <property type="term" value="F:2-phosphosulfolactate phosphatase activity"/>
    <property type="evidence" value="ECO:0007669"/>
    <property type="project" value="UniProtKB-UniRule"/>
</dbReference>
<sequence length="251" mass="27573">MRLDVYLQPMSTKPALHTILSPKLLDIYDVSDNIVVIIDVFRATSTIATALYNGAKRVIPVDVVDKCIEIGMQTGGITAGERDGKIIPGLAHGNSPAEYPRSFIEGKTLVLTTTNGTKLLHMALNKGAAEVVTGSFPNLSAVCKYLVSQQKNVILGCSAWKDRFNLEDTLFAGAVIQQVKEHFTIHCDSSLMAADMYALHQNDIHQFIRKTTHWHRLASYGLESDLEYCVTPDVANILPIYRNGDLVVANS</sequence>
<evidence type="ECO:0000256" key="7">
    <source>
        <dbReference type="ARBA" id="ARBA00033711"/>
    </source>
</evidence>
<dbReference type="EMBL" id="SNWP01000011">
    <property type="protein sequence ID" value="TDO26473.1"/>
    <property type="molecule type" value="Genomic_DNA"/>
</dbReference>
<dbReference type="AlphaFoldDB" id="A0A4R6IV13"/>